<gene>
    <name evidence="8" type="ORF">OWR29_01090</name>
</gene>
<proteinExistence type="inferred from homology"/>
<feature type="transmembrane region" description="Helical" evidence="7">
    <location>
        <begin position="81"/>
        <end position="113"/>
    </location>
</feature>
<evidence type="ECO:0000256" key="6">
    <source>
        <dbReference type="ARBA" id="ARBA00023136"/>
    </source>
</evidence>
<dbReference type="Pfam" id="PF07681">
    <property type="entry name" value="DoxX"/>
    <property type="match status" value="1"/>
</dbReference>
<reference evidence="8" key="1">
    <citation type="submission" date="2022-11" db="EMBL/GenBank/DDBJ databases">
        <authorList>
            <person name="Somphong A."/>
            <person name="Phongsopitanun W."/>
        </authorList>
    </citation>
    <scope>NUCLEOTIDE SEQUENCE</scope>
    <source>
        <strain evidence="8">Pm04-4</strain>
    </source>
</reference>
<evidence type="ECO:0000256" key="4">
    <source>
        <dbReference type="ARBA" id="ARBA00022692"/>
    </source>
</evidence>
<keyword evidence="4 7" id="KW-0812">Transmembrane</keyword>
<evidence type="ECO:0000256" key="1">
    <source>
        <dbReference type="ARBA" id="ARBA00004651"/>
    </source>
</evidence>
<dbReference type="PANTHER" id="PTHR33452">
    <property type="entry name" value="OXIDOREDUCTASE CATD-RELATED"/>
    <property type="match status" value="1"/>
</dbReference>
<protein>
    <submittedName>
        <fullName evidence="8">DoxX family protein</fullName>
    </submittedName>
</protein>
<evidence type="ECO:0000256" key="3">
    <source>
        <dbReference type="ARBA" id="ARBA00022475"/>
    </source>
</evidence>
<feature type="transmembrane region" description="Helical" evidence="7">
    <location>
        <begin position="39"/>
        <end position="60"/>
    </location>
</feature>
<dbReference type="InterPro" id="IPR032808">
    <property type="entry name" value="DoxX"/>
</dbReference>
<keyword evidence="3" id="KW-1003">Cell membrane</keyword>
<feature type="transmembrane region" description="Helical" evidence="7">
    <location>
        <begin position="133"/>
        <end position="151"/>
    </location>
</feature>
<accession>A0ABT4AQP5</accession>
<dbReference type="InterPro" id="IPR051907">
    <property type="entry name" value="DoxX-like_oxidoreductase"/>
</dbReference>
<evidence type="ECO:0000313" key="9">
    <source>
        <dbReference type="Proteomes" id="UP001151002"/>
    </source>
</evidence>
<comment type="similarity">
    <text evidence="2">Belongs to the DoxX family.</text>
</comment>
<comment type="subcellular location">
    <subcellularLocation>
        <location evidence="1">Cell membrane</location>
        <topology evidence="1">Multi-pass membrane protein</topology>
    </subcellularLocation>
</comment>
<keyword evidence="5 7" id="KW-1133">Transmembrane helix</keyword>
<evidence type="ECO:0000256" key="5">
    <source>
        <dbReference type="ARBA" id="ARBA00022989"/>
    </source>
</evidence>
<keyword evidence="6 7" id="KW-0472">Membrane</keyword>
<dbReference type="Proteomes" id="UP001151002">
    <property type="component" value="Unassembled WGS sequence"/>
</dbReference>
<sequence length="177" mass="18454">MNFIAYGFPALLACGRPRPHGSPGEAMTPHRFTAPTWSLFRIVVGLLFLCHGLASVFGVLGGNRGTGQPIEPGTWPNWYAALIQLVCGALVLAGLATRPAAVLASGSMAYAYFVVHQPQGVLPIENGGVTPALYAWAFLTIAVLGAGPWSLDALIAGRRGVPAVAASNLHLQPSNGR</sequence>
<evidence type="ECO:0000313" key="8">
    <source>
        <dbReference type="EMBL" id="MCY1136574.1"/>
    </source>
</evidence>
<organism evidence="8 9">
    <name type="scientific">Paractinoplanes pyxinae</name>
    <dbReference type="NCBI Taxonomy" id="2997416"/>
    <lineage>
        <taxon>Bacteria</taxon>
        <taxon>Bacillati</taxon>
        <taxon>Actinomycetota</taxon>
        <taxon>Actinomycetes</taxon>
        <taxon>Micromonosporales</taxon>
        <taxon>Micromonosporaceae</taxon>
        <taxon>Paractinoplanes</taxon>
    </lineage>
</organism>
<evidence type="ECO:0000256" key="2">
    <source>
        <dbReference type="ARBA" id="ARBA00006679"/>
    </source>
</evidence>
<dbReference type="PANTHER" id="PTHR33452:SF4">
    <property type="entry name" value="BLL4328 PROTEIN"/>
    <property type="match status" value="1"/>
</dbReference>
<comment type="caution">
    <text evidence="8">The sequence shown here is derived from an EMBL/GenBank/DDBJ whole genome shotgun (WGS) entry which is preliminary data.</text>
</comment>
<dbReference type="EMBL" id="JAPNTZ010000001">
    <property type="protein sequence ID" value="MCY1136574.1"/>
    <property type="molecule type" value="Genomic_DNA"/>
</dbReference>
<name>A0ABT4AQP5_9ACTN</name>
<evidence type="ECO:0000256" key="7">
    <source>
        <dbReference type="SAM" id="Phobius"/>
    </source>
</evidence>
<keyword evidence="9" id="KW-1185">Reference proteome</keyword>